<feature type="compositionally biased region" description="Low complexity" evidence="1">
    <location>
        <begin position="89"/>
        <end position="107"/>
    </location>
</feature>
<dbReference type="Gramene" id="PGSC0003DMT400093855">
    <property type="protein sequence ID" value="PGSC0003DMT400093855"/>
    <property type="gene ID" value="PGSC0003DMG400043426"/>
</dbReference>
<accession>M1DSV1</accession>
<feature type="region of interest" description="Disordered" evidence="1">
    <location>
        <begin position="77"/>
        <end position="124"/>
    </location>
</feature>
<dbReference type="AlphaFoldDB" id="M1DSV1"/>
<protein>
    <recommendedName>
        <fullName evidence="4">Integrase core domain containing protein</fullName>
    </recommendedName>
</protein>
<organism evidence="2 3">
    <name type="scientific">Solanum tuberosum</name>
    <name type="common">Potato</name>
    <dbReference type="NCBI Taxonomy" id="4113"/>
    <lineage>
        <taxon>Eukaryota</taxon>
        <taxon>Viridiplantae</taxon>
        <taxon>Streptophyta</taxon>
        <taxon>Embryophyta</taxon>
        <taxon>Tracheophyta</taxon>
        <taxon>Spermatophyta</taxon>
        <taxon>Magnoliopsida</taxon>
        <taxon>eudicotyledons</taxon>
        <taxon>Gunneridae</taxon>
        <taxon>Pentapetalae</taxon>
        <taxon>asterids</taxon>
        <taxon>lamiids</taxon>
        <taxon>Solanales</taxon>
        <taxon>Solanaceae</taxon>
        <taxon>Solanoideae</taxon>
        <taxon>Solaneae</taxon>
        <taxon>Solanum</taxon>
    </lineage>
</organism>
<evidence type="ECO:0000313" key="3">
    <source>
        <dbReference type="Proteomes" id="UP000011115"/>
    </source>
</evidence>
<dbReference type="PANTHER" id="PTHR33180:SF31">
    <property type="entry name" value="POLYPROTEIN PROTEIN"/>
    <property type="match status" value="1"/>
</dbReference>
<proteinExistence type="predicted"/>
<dbReference type="InParanoid" id="M1DSV1"/>
<dbReference type="Proteomes" id="UP000011115">
    <property type="component" value="Unassembled WGS sequence"/>
</dbReference>
<evidence type="ECO:0000313" key="2">
    <source>
        <dbReference type="EnsemblPlants" id="PGSC0003DMT400093855"/>
    </source>
</evidence>
<name>M1DSV1_SOLTU</name>
<dbReference type="EnsemblPlants" id="PGSC0003DMT400093855">
    <property type="protein sequence ID" value="PGSC0003DMT400093855"/>
    <property type="gene ID" value="PGSC0003DMG400043426"/>
</dbReference>
<reference evidence="2" key="2">
    <citation type="submission" date="2015-06" db="UniProtKB">
        <authorList>
            <consortium name="EnsemblPlants"/>
        </authorList>
    </citation>
    <scope>IDENTIFICATION</scope>
    <source>
        <strain evidence="2">DM1-3 516 R44</strain>
    </source>
</reference>
<evidence type="ECO:0008006" key="4">
    <source>
        <dbReference type="Google" id="ProtNLM"/>
    </source>
</evidence>
<dbReference type="HOGENOM" id="CLU_029307_10_2_1"/>
<dbReference type="PANTHER" id="PTHR33180">
    <property type="entry name" value="PHOTOSYSTEM II CP43 REACTION CENTER PROTEIN"/>
    <property type="match status" value="1"/>
</dbReference>
<dbReference type="PaxDb" id="4113-PGSC0003DMT400093855"/>
<reference evidence="3" key="1">
    <citation type="journal article" date="2011" name="Nature">
        <title>Genome sequence and analysis of the tuber crop potato.</title>
        <authorList>
            <consortium name="The Potato Genome Sequencing Consortium"/>
        </authorList>
    </citation>
    <scope>NUCLEOTIDE SEQUENCE [LARGE SCALE GENOMIC DNA]</scope>
    <source>
        <strain evidence="3">cv. DM1-3 516 R44</strain>
    </source>
</reference>
<evidence type="ECO:0000256" key="1">
    <source>
        <dbReference type="SAM" id="MobiDB-lite"/>
    </source>
</evidence>
<sequence>MAIRAKQRQTSLFFPVLITELYRQTRVLRDKKKDVELFPTSSTDIRRIKAQYLKDEAEKKTAAPVNISLVVDTNALPVEAPLPTPSPEPSCTSSATPSVTPSSSTAHVHPRSGIATATGRPPLP</sequence>
<keyword evidence="3" id="KW-1185">Reference proteome</keyword>